<evidence type="ECO:0000313" key="2">
    <source>
        <dbReference type="Ensembl" id="ENSRFEP00010022930.1"/>
    </source>
</evidence>
<dbReference type="PANTHER" id="PTHR14564">
    <property type="entry name" value="MICOS COMPLEX SUBUNIT MIC26 / MIC27 FAMILY MEMBER"/>
    <property type="match status" value="1"/>
</dbReference>
<reference evidence="2" key="4">
    <citation type="submission" date="2025-08" db="UniProtKB">
        <authorList>
            <consortium name="Ensembl"/>
        </authorList>
    </citation>
    <scope>IDENTIFICATION</scope>
</reference>
<reference evidence="3" key="3">
    <citation type="submission" date="2018-12" db="EMBL/GenBank/DDBJ databases">
        <title>G10K-VGP greater horseshoe bat female genome, primary haplotype.</title>
        <authorList>
            <person name="Teeling E."/>
            <person name="Myers G."/>
            <person name="Vernes S."/>
            <person name="Pippel M."/>
            <person name="Winkler S."/>
            <person name="Fedrigo O."/>
            <person name="Rhie A."/>
            <person name="Koren S."/>
            <person name="Phillippy A."/>
            <person name="Lewin H."/>
            <person name="Damas J."/>
            <person name="Howe K."/>
            <person name="Mountcastle J."/>
            <person name="Jarvis E.D."/>
        </authorList>
    </citation>
    <scope>NUCLEOTIDE SEQUENCE [LARGE SCALE GENOMIC DNA]</scope>
</reference>
<feature type="region of interest" description="Disordered" evidence="1">
    <location>
        <begin position="157"/>
        <end position="177"/>
    </location>
</feature>
<reference evidence="2 3" key="2">
    <citation type="journal article" date="2018" name="Annu Rev Anim Biosci">
        <title>Bat Biology, Genomes, and the Bat1K Project: To Generate Chromosome-Level Genomes for All Living Bat Species.</title>
        <authorList>
            <person name="Teeling E.C."/>
            <person name="Vernes S.C."/>
            <person name="Davalos L.M."/>
            <person name="Ray D.A."/>
            <person name="Gilbert M.T.P."/>
            <person name="Myers E."/>
        </authorList>
    </citation>
    <scope>NUCLEOTIDE SEQUENCE</scope>
</reference>
<dbReference type="InParanoid" id="A0A671FBM8"/>
<accession>A0A671FBM8</accession>
<organism evidence="2 3">
    <name type="scientific">Rhinolophus ferrumequinum</name>
    <name type="common">Greater horseshoe bat</name>
    <dbReference type="NCBI Taxonomy" id="59479"/>
    <lineage>
        <taxon>Eukaryota</taxon>
        <taxon>Metazoa</taxon>
        <taxon>Chordata</taxon>
        <taxon>Craniata</taxon>
        <taxon>Vertebrata</taxon>
        <taxon>Euteleostomi</taxon>
        <taxon>Mammalia</taxon>
        <taxon>Eutheria</taxon>
        <taxon>Laurasiatheria</taxon>
        <taxon>Chiroptera</taxon>
        <taxon>Yinpterochiroptera</taxon>
        <taxon>Rhinolophoidea</taxon>
        <taxon>Rhinolophidae</taxon>
        <taxon>Rhinolophinae</taxon>
        <taxon>Rhinolophus</taxon>
    </lineage>
</organism>
<evidence type="ECO:0008006" key="4">
    <source>
        <dbReference type="Google" id="ProtNLM"/>
    </source>
</evidence>
<sequence>RAAQGCPTSTCDPGHSRKQSPHVLHALPRWWLTVGFASTHTTPGGCTGAWGGCKGVYVFEENGIMNIVQSGKGSCFQDWQEKVSWFLGFLVSARKGSRFKKIAYPLGLATVGATVGRPVQPIIIAKVMGKKAYATYENTCENNCDLKRSVALPTDLASETKTKSEPTSGAWPRAHATAAPARRCVRVQHERLR</sequence>
<name>A0A671FBM8_RHIFE</name>
<dbReference type="GO" id="GO:0042407">
    <property type="term" value="P:cristae formation"/>
    <property type="evidence" value="ECO:0007669"/>
    <property type="project" value="InterPro"/>
</dbReference>
<reference evidence="2 3" key="1">
    <citation type="journal article" date="2015" name="Annu Rev Anim Biosci">
        <title>The Genome 10K Project: a way forward.</title>
        <authorList>
            <person name="Koepfli K.P."/>
            <person name="Paten B."/>
            <person name="O'Brien S.J."/>
            <person name="Koepfli K.P."/>
            <person name="Paten B."/>
            <person name="Antunes A."/>
            <person name="Belov K."/>
            <person name="Bustamante C."/>
            <person name="Castoe T.A."/>
            <person name="Clawson H."/>
            <person name="Crawford A.J."/>
            <person name="Diekhans M."/>
            <person name="Distel D."/>
            <person name="Durbin R."/>
            <person name="Earl D."/>
            <person name="Fujita M.K."/>
            <person name="Gamble T."/>
            <person name="Georges A."/>
            <person name="Gemmell N."/>
            <person name="Gilbert M.T."/>
            <person name="Graves J.M."/>
            <person name="Green R.E."/>
            <person name="Hickey G."/>
            <person name="Jarvis E.D."/>
            <person name="Johnson W."/>
            <person name="Komissarov A."/>
            <person name="Korf I."/>
            <person name="Kuhn R."/>
            <person name="Larkin D.M."/>
            <person name="Lewin H."/>
            <person name="Lopez J.V."/>
            <person name="Ma J."/>
            <person name="Marques-Bonet T."/>
            <person name="Miller W."/>
            <person name="Murphy R."/>
            <person name="Pevzner P."/>
            <person name="Shapiro B."/>
            <person name="Steiner C."/>
            <person name="Tamazian G."/>
            <person name="Venkatesh B."/>
            <person name="Wang J."/>
            <person name="Wayne R."/>
            <person name="Wiley E."/>
            <person name="Yang H."/>
            <person name="Zhang G."/>
            <person name="Haussler D."/>
            <person name="Ryder O."/>
            <person name="O'Brien S.J."/>
        </authorList>
    </citation>
    <scope>NUCLEOTIDE SEQUENCE</scope>
</reference>
<reference evidence="2" key="5">
    <citation type="submission" date="2025-09" db="UniProtKB">
        <authorList>
            <consortium name="Ensembl"/>
        </authorList>
    </citation>
    <scope>IDENTIFICATION</scope>
</reference>
<proteinExistence type="predicted"/>
<evidence type="ECO:0000313" key="3">
    <source>
        <dbReference type="Proteomes" id="UP000472240"/>
    </source>
</evidence>
<dbReference type="Proteomes" id="UP000472240">
    <property type="component" value="Chromosome 9"/>
</dbReference>
<protein>
    <recommendedName>
        <fullName evidence="4">MICOS complex subunit</fullName>
    </recommendedName>
</protein>
<evidence type="ECO:0000256" key="1">
    <source>
        <dbReference type="SAM" id="MobiDB-lite"/>
    </source>
</evidence>
<dbReference type="InterPro" id="IPR033182">
    <property type="entry name" value="MIC26/MIC27_animal"/>
</dbReference>
<dbReference type="Ensembl" id="ENSRFET00010024954.1">
    <property type="protein sequence ID" value="ENSRFEP00010022930.1"/>
    <property type="gene ID" value="ENSRFEG00010015344.1"/>
</dbReference>
<dbReference type="AlphaFoldDB" id="A0A671FBM8"/>
<keyword evidence="3" id="KW-1185">Reference proteome</keyword>
<dbReference type="GO" id="GO:0061617">
    <property type="term" value="C:MICOS complex"/>
    <property type="evidence" value="ECO:0007669"/>
    <property type="project" value="InterPro"/>
</dbReference>